<dbReference type="InterPro" id="IPR036397">
    <property type="entry name" value="RNaseH_sf"/>
</dbReference>
<evidence type="ECO:0000313" key="3">
    <source>
        <dbReference type="Proteomes" id="UP000466442"/>
    </source>
</evidence>
<dbReference type="PROSITE" id="PS50994">
    <property type="entry name" value="INTEGRASE"/>
    <property type="match status" value="1"/>
</dbReference>
<dbReference type="InterPro" id="IPR001584">
    <property type="entry name" value="Integrase_cat-core"/>
</dbReference>
<sequence>MKQLAIFKSDDGILRVGGRLAHSDSPFETQHPALIPSKDTFTDLVIKHAHESCLHVGPRATLAHLRTRYWIVNGRNVINKCLAGCVRCFSVKPRSFQPEMGQLPAGRVERTFPFNQTGIDFAGPFSVSVAGLRGARKIEMYLAVFICLSTKAIHLEAVMDLSTDSFLQCLERFIARRGVPAIIWSDNGTNFVGANNLLRKVRSALTQGTAQQITERLANRGVQWKFIPPRAPHFGGLWEAAVKSAKRLIRVTLRDQTTTFQTFSTIIARVESILNSRPLVFQSSSPDDILILTPGHFLVQRPMTALPESTIDHTASTRLVPKWNFVNQIISQFWKKWSTEYLLDLQIRTKWDTPDRPPKIGDVVLIMEDNRPPLSWPMGIITDLCPGTDRISRVALVRTSSGELKRPVVKLCPLPRDED</sequence>
<dbReference type="SUPFAM" id="SSF53098">
    <property type="entry name" value="Ribonuclease H-like"/>
    <property type="match status" value="1"/>
</dbReference>
<proteinExistence type="predicted"/>
<dbReference type="Gene3D" id="1.10.340.70">
    <property type="match status" value="1"/>
</dbReference>
<accession>A0A6A4JYS2</accession>
<dbReference type="InterPro" id="IPR040676">
    <property type="entry name" value="DUF5641"/>
</dbReference>
<name>A0A6A4JYS2_APOLU</name>
<dbReference type="EMBL" id="WIXP02000007">
    <property type="protein sequence ID" value="KAF6207918.1"/>
    <property type="molecule type" value="Genomic_DNA"/>
</dbReference>
<dbReference type="InterPro" id="IPR012337">
    <property type="entry name" value="RNaseH-like_sf"/>
</dbReference>
<dbReference type="Pfam" id="PF18701">
    <property type="entry name" value="DUF5641"/>
    <property type="match status" value="1"/>
</dbReference>
<dbReference type="PANTHER" id="PTHR47331">
    <property type="entry name" value="PHD-TYPE DOMAIN-CONTAINING PROTEIN"/>
    <property type="match status" value="1"/>
</dbReference>
<feature type="domain" description="Integrase catalytic" evidence="1">
    <location>
        <begin position="109"/>
        <end position="302"/>
    </location>
</feature>
<reference evidence="2" key="1">
    <citation type="journal article" date="2021" name="Mol. Ecol. Resour.">
        <title>Apolygus lucorum genome provides insights into omnivorousness and mesophyll feeding.</title>
        <authorList>
            <person name="Liu Y."/>
            <person name="Liu H."/>
            <person name="Wang H."/>
            <person name="Huang T."/>
            <person name="Liu B."/>
            <person name="Yang B."/>
            <person name="Yin L."/>
            <person name="Li B."/>
            <person name="Zhang Y."/>
            <person name="Zhang S."/>
            <person name="Jiang F."/>
            <person name="Zhang X."/>
            <person name="Ren Y."/>
            <person name="Wang B."/>
            <person name="Wang S."/>
            <person name="Lu Y."/>
            <person name="Wu K."/>
            <person name="Fan W."/>
            <person name="Wang G."/>
        </authorList>
    </citation>
    <scope>NUCLEOTIDE SEQUENCE</scope>
    <source>
        <strain evidence="2">12Hb</strain>
    </source>
</reference>
<dbReference type="OrthoDB" id="6608729at2759"/>
<dbReference type="AlphaFoldDB" id="A0A6A4JYS2"/>
<comment type="caution">
    <text evidence="2">The sequence shown here is derived from an EMBL/GenBank/DDBJ whole genome shotgun (WGS) entry which is preliminary data.</text>
</comment>
<dbReference type="InterPro" id="IPR041588">
    <property type="entry name" value="Integrase_H2C2"/>
</dbReference>
<keyword evidence="3" id="KW-1185">Reference proteome</keyword>
<dbReference type="Pfam" id="PF00665">
    <property type="entry name" value="rve"/>
    <property type="match status" value="1"/>
</dbReference>
<dbReference type="Pfam" id="PF17921">
    <property type="entry name" value="Integrase_H2C2"/>
    <property type="match status" value="1"/>
</dbReference>
<evidence type="ECO:0000259" key="1">
    <source>
        <dbReference type="PROSITE" id="PS50994"/>
    </source>
</evidence>
<dbReference type="Proteomes" id="UP000466442">
    <property type="component" value="Unassembled WGS sequence"/>
</dbReference>
<dbReference type="GO" id="GO:0015074">
    <property type="term" value="P:DNA integration"/>
    <property type="evidence" value="ECO:0007669"/>
    <property type="project" value="InterPro"/>
</dbReference>
<dbReference type="GO" id="GO:0003676">
    <property type="term" value="F:nucleic acid binding"/>
    <property type="evidence" value="ECO:0007669"/>
    <property type="project" value="InterPro"/>
</dbReference>
<gene>
    <name evidence="2" type="ORF">GE061_016367</name>
</gene>
<evidence type="ECO:0000313" key="2">
    <source>
        <dbReference type="EMBL" id="KAF6207918.1"/>
    </source>
</evidence>
<protein>
    <recommendedName>
        <fullName evidence="1">Integrase catalytic domain-containing protein</fullName>
    </recommendedName>
</protein>
<organism evidence="2 3">
    <name type="scientific">Apolygus lucorum</name>
    <name type="common">Small green plant bug</name>
    <name type="synonym">Lygocoris lucorum</name>
    <dbReference type="NCBI Taxonomy" id="248454"/>
    <lineage>
        <taxon>Eukaryota</taxon>
        <taxon>Metazoa</taxon>
        <taxon>Ecdysozoa</taxon>
        <taxon>Arthropoda</taxon>
        <taxon>Hexapoda</taxon>
        <taxon>Insecta</taxon>
        <taxon>Pterygota</taxon>
        <taxon>Neoptera</taxon>
        <taxon>Paraneoptera</taxon>
        <taxon>Hemiptera</taxon>
        <taxon>Heteroptera</taxon>
        <taxon>Panheteroptera</taxon>
        <taxon>Cimicomorpha</taxon>
        <taxon>Miridae</taxon>
        <taxon>Mirini</taxon>
        <taxon>Apolygus</taxon>
    </lineage>
</organism>
<dbReference type="Gene3D" id="3.30.420.10">
    <property type="entry name" value="Ribonuclease H-like superfamily/Ribonuclease H"/>
    <property type="match status" value="1"/>
</dbReference>